<accession>A0A1D8KT64</accession>
<dbReference type="InterPro" id="IPR002109">
    <property type="entry name" value="Glutaredoxin"/>
</dbReference>
<proteinExistence type="predicted"/>
<dbReference type="Proteomes" id="UP000202081">
    <property type="component" value="Segment"/>
</dbReference>
<reference evidence="2 3" key="1">
    <citation type="journal article" date="2016" name="Virology">
        <title>The genomic content and context of auxiliary metabolic genes in marine cyanomyoviruses.</title>
        <authorList>
            <person name="Crummett L.T."/>
            <person name="Puxty R.J."/>
            <person name="Weihe C."/>
            <person name="Marston M.F."/>
            <person name="Martiny J.B."/>
        </authorList>
    </citation>
    <scope>NUCLEOTIDE SEQUENCE [LARGE SCALE GENOMIC DNA]</scope>
    <source>
        <strain evidence="2">0810PA29</strain>
    </source>
</reference>
<dbReference type="OrthoDB" id="25064at10239"/>
<feature type="domain" description="Glutaredoxin" evidence="1">
    <location>
        <begin position="4"/>
        <end position="61"/>
    </location>
</feature>
<keyword evidence="3" id="KW-1185">Reference proteome</keyword>
<gene>
    <name evidence="2" type="ORF">P29B0810_185</name>
</gene>
<dbReference type="PROSITE" id="PS51354">
    <property type="entry name" value="GLUTAREDOXIN_2"/>
    <property type="match status" value="1"/>
</dbReference>
<dbReference type="KEGG" id="vg:30309258"/>
<evidence type="ECO:0000259" key="1">
    <source>
        <dbReference type="Pfam" id="PF00462"/>
    </source>
</evidence>
<protein>
    <submittedName>
        <fullName evidence="2">Glutaredoxin</fullName>
    </submittedName>
</protein>
<dbReference type="InterPro" id="IPR036249">
    <property type="entry name" value="Thioredoxin-like_sf"/>
</dbReference>
<name>A0A1D8KT64_9CAUD</name>
<dbReference type="Pfam" id="PF00462">
    <property type="entry name" value="Glutaredoxin"/>
    <property type="match status" value="1"/>
</dbReference>
<dbReference type="EMBL" id="KU686211">
    <property type="protein sequence ID" value="AOV61880.1"/>
    <property type="molecule type" value="Genomic_DNA"/>
</dbReference>
<sequence length="81" mass="9429">MAFTIYSKPGCPYCEKFKAIVEYEELQHVVYELDRDFSREEFYAEFGEGATFPQITLGELHLGGCQDSIRYMQEKEICCVP</sequence>
<organism evidence="2 3">
    <name type="scientific">Synechococcus phage S-WAM2</name>
    <dbReference type="NCBI Taxonomy" id="1815522"/>
    <lineage>
        <taxon>Viruses</taxon>
        <taxon>Duplodnaviria</taxon>
        <taxon>Heunggongvirae</taxon>
        <taxon>Uroviricota</taxon>
        <taxon>Caudoviricetes</taxon>
        <taxon>Pantevenvirales</taxon>
        <taxon>Kyanoviridae</taxon>
        <taxon>Cymopoleiavirus</taxon>
        <taxon>Cymopoleiavirus swam2</taxon>
    </lineage>
</organism>
<dbReference type="InterPro" id="IPR014025">
    <property type="entry name" value="Glutaredoxin_subgr"/>
</dbReference>
<dbReference type="RefSeq" id="YP_009324348.1">
    <property type="nucleotide sequence ID" value="NC_031935.1"/>
</dbReference>
<evidence type="ECO:0000313" key="3">
    <source>
        <dbReference type="Proteomes" id="UP000202081"/>
    </source>
</evidence>
<dbReference type="GeneID" id="30309258"/>
<dbReference type="Gene3D" id="3.40.30.10">
    <property type="entry name" value="Glutaredoxin"/>
    <property type="match status" value="1"/>
</dbReference>
<dbReference type="SUPFAM" id="SSF52833">
    <property type="entry name" value="Thioredoxin-like"/>
    <property type="match status" value="1"/>
</dbReference>
<evidence type="ECO:0000313" key="2">
    <source>
        <dbReference type="EMBL" id="AOV61880.1"/>
    </source>
</evidence>
<dbReference type="PRINTS" id="PR00160">
    <property type="entry name" value="GLUTAREDOXIN"/>
</dbReference>